<dbReference type="InterPro" id="IPR003439">
    <property type="entry name" value="ABC_transporter-like_ATP-bd"/>
</dbReference>
<keyword evidence="2" id="KW-0547">Nucleotide-binding</keyword>
<dbReference type="InterPro" id="IPR017871">
    <property type="entry name" value="ABC_transporter-like_CS"/>
</dbReference>
<dbReference type="SMART" id="SM00382">
    <property type="entry name" value="AAA"/>
    <property type="match status" value="1"/>
</dbReference>
<protein>
    <submittedName>
        <fullName evidence="6">Ribonucleotide ABC transporter ATP-binding protein</fullName>
    </submittedName>
</protein>
<dbReference type="Pfam" id="PF00005">
    <property type="entry name" value="ABC_tran"/>
    <property type="match status" value="1"/>
</dbReference>
<feature type="domain" description="ABC transporter" evidence="5">
    <location>
        <begin position="36"/>
        <end position="270"/>
    </location>
</feature>
<dbReference type="GO" id="GO:0016887">
    <property type="term" value="F:ATP hydrolysis activity"/>
    <property type="evidence" value="ECO:0007669"/>
    <property type="project" value="InterPro"/>
</dbReference>
<keyword evidence="1" id="KW-0813">Transport</keyword>
<dbReference type="HOGENOM" id="CLU_000604_1_22_5"/>
<dbReference type="KEGG" id="rms:RMA_0136"/>
<dbReference type="SUPFAM" id="SSF52540">
    <property type="entry name" value="P-loop containing nucleoside triphosphate hydrolases"/>
    <property type="match status" value="1"/>
</dbReference>
<evidence type="ECO:0000313" key="7">
    <source>
        <dbReference type="Proteomes" id="UP000001311"/>
    </source>
</evidence>
<dbReference type="InterPro" id="IPR003593">
    <property type="entry name" value="AAA+_ATPase"/>
</dbReference>
<evidence type="ECO:0000256" key="1">
    <source>
        <dbReference type="ARBA" id="ARBA00022448"/>
    </source>
</evidence>
<dbReference type="InterPro" id="IPR027417">
    <property type="entry name" value="P-loop_NTPase"/>
</dbReference>
<evidence type="ECO:0000256" key="3">
    <source>
        <dbReference type="ARBA" id="ARBA00022840"/>
    </source>
</evidence>
<proteinExistence type="predicted"/>
<dbReference type="Gene3D" id="3.40.50.300">
    <property type="entry name" value="P-loop containing nucleotide triphosphate hydrolases"/>
    <property type="match status" value="1"/>
</dbReference>
<keyword evidence="7" id="KW-1185">Reference proteome</keyword>
<gene>
    <name evidence="6" type="primary">mkl</name>
    <name evidence="6" type="ordered locus">RMA_0136</name>
</gene>
<dbReference type="PANTHER" id="PTHR43023:SF6">
    <property type="entry name" value="INTERMEMBRANE PHOSPHOLIPID TRANSPORT SYSTEM ATP-BINDING PROTEIN MLAF"/>
    <property type="match status" value="1"/>
</dbReference>
<name>A8F0K2_RICM5</name>
<dbReference type="AlphaFoldDB" id="A8F0K2"/>
<reference evidence="6 7" key="1">
    <citation type="journal article" date="2007" name="Genome Res.">
        <title>Lateral gene transfer between obligate intracellular bacteria: evidence from the Rickettsia massiliae genome.</title>
        <authorList>
            <person name="Blanc G."/>
            <person name="Ogata H."/>
            <person name="Robert C."/>
            <person name="Audic S."/>
            <person name="Claverie J.-M."/>
            <person name="Raoult D."/>
        </authorList>
    </citation>
    <scope>NUCLEOTIDE SEQUENCE [LARGE SCALE GENOMIC DNA]</scope>
    <source>
        <strain evidence="7">Mtu5</strain>
    </source>
</reference>
<dbReference type="EMBL" id="CP000683">
    <property type="protein sequence ID" value="ABV84438.1"/>
    <property type="molecule type" value="Genomic_DNA"/>
</dbReference>
<organism evidence="6 7">
    <name type="scientific">Rickettsia massiliae (strain Mtu5)</name>
    <dbReference type="NCBI Taxonomy" id="416276"/>
    <lineage>
        <taxon>Bacteria</taxon>
        <taxon>Pseudomonadati</taxon>
        <taxon>Pseudomonadota</taxon>
        <taxon>Alphaproteobacteria</taxon>
        <taxon>Rickettsiales</taxon>
        <taxon>Rickettsiaceae</taxon>
        <taxon>Rickettsieae</taxon>
        <taxon>Rickettsia</taxon>
        <taxon>spotted fever group</taxon>
    </lineage>
</organism>
<accession>A8F0K2</accession>
<dbReference type="PROSITE" id="PS00211">
    <property type="entry name" value="ABC_TRANSPORTER_1"/>
    <property type="match status" value="1"/>
</dbReference>
<evidence type="ECO:0000256" key="2">
    <source>
        <dbReference type="ARBA" id="ARBA00022741"/>
    </source>
</evidence>
<evidence type="ECO:0000313" key="6">
    <source>
        <dbReference type="EMBL" id="ABV84438.1"/>
    </source>
</evidence>
<evidence type="ECO:0000259" key="5">
    <source>
        <dbReference type="PROSITE" id="PS50893"/>
    </source>
</evidence>
<dbReference type="PANTHER" id="PTHR43023">
    <property type="entry name" value="PROTEIN TRIGALACTOSYLDIACYLGLYCEROL 3, CHLOROPLASTIC"/>
    <property type="match status" value="1"/>
</dbReference>
<dbReference type="GO" id="GO:0005524">
    <property type="term" value="F:ATP binding"/>
    <property type="evidence" value="ECO:0007669"/>
    <property type="project" value="UniProtKB-KW"/>
</dbReference>
<comment type="function">
    <text evidence="4">Part of an ABC transporter complex. Transmembrane domains (TMD) form a pore in the inner membrane and the ATP-binding domain (NBD) is responsible for energy generation.</text>
</comment>
<keyword evidence="3 6" id="KW-0067">ATP-binding</keyword>
<dbReference type="PROSITE" id="PS50893">
    <property type="entry name" value="ABC_TRANSPORTER_2"/>
    <property type="match status" value="1"/>
</dbReference>
<dbReference type="Proteomes" id="UP000001311">
    <property type="component" value="Chromosome"/>
</dbReference>
<sequence>MRSKKYKTTKPIFQIKRVYSFFCLFGVCMSVEEFKIKIRSLYKSFANHKVLNGIDLDVKKGSSLVILGGSGSGKSVLIKNIVGLIKPDKGKIFIDNVEIQDISSKQKFEIMDGIGFLFQGGALFDSLNIRDNITFETKKLSKKEKNDLAGAKLNSVGLSPRILELYPAELSGGMQKRVALARAICSTPSILFLDEPTTGLDPIMANVINELIIKIQEELGATTITITHDMISAAKIAKEVAMIYQGKIKWYGSKDEMRNSDNPYLKQFINGLTTGPIEV</sequence>
<evidence type="ECO:0000256" key="4">
    <source>
        <dbReference type="ARBA" id="ARBA00024725"/>
    </source>
</evidence>